<dbReference type="SUPFAM" id="SSF50118">
    <property type="entry name" value="Cell growth inhibitor/plasmid maintenance toxic component"/>
    <property type="match status" value="1"/>
</dbReference>
<dbReference type="GO" id="GO:0016787">
    <property type="term" value="F:hydrolase activity"/>
    <property type="evidence" value="ECO:0007669"/>
    <property type="project" value="UniProtKB-KW"/>
</dbReference>
<name>A0A543Q425_ACITH</name>
<dbReference type="GO" id="GO:0003677">
    <property type="term" value="F:DNA binding"/>
    <property type="evidence" value="ECO:0007669"/>
    <property type="project" value="InterPro"/>
</dbReference>
<dbReference type="AlphaFoldDB" id="A0A543Q425"/>
<keyword evidence="1" id="KW-0378">Hydrolase</keyword>
<organism evidence="1 2">
    <name type="scientific">Acidithiobacillus thiooxidans ATCC 19377</name>
    <dbReference type="NCBI Taxonomy" id="637390"/>
    <lineage>
        <taxon>Bacteria</taxon>
        <taxon>Pseudomonadati</taxon>
        <taxon>Pseudomonadota</taxon>
        <taxon>Acidithiobacillia</taxon>
        <taxon>Acidithiobacillales</taxon>
        <taxon>Acidithiobacillaceae</taxon>
        <taxon>Acidithiobacillus</taxon>
    </lineage>
</organism>
<dbReference type="InterPro" id="IPR011067">
    <property type="entry name" value="Plasmid_toxin/cell-grow_inhib"/>
</dbReference>
<sequence>MRVVLDTNVLLSALLSPHGWPDAIYRAWQKDRHRVVVITPTEINKLGLVTCVPITSGGNHARQNGLTVVIAGHDTTGVAVCNQMRTFDLSARAGELKYIETLDQQTTREIINRVTSIIDPG</sequence>
<reference evidence="1 2" key="1">
    <citation type="submission" date="2019-03" db="EMBL/GenBank/DDBJ databases">
        <title>New insights into Acidothiobacillus thiooxidans sulfur metabolism through coupled gene expression, solution geochemistry, microscopy and spectroscopy analyses.</title>
        <authorList>
            <person name="Camacho D."/>
            <person name="Frazao R."/>
            <person name="Fouillen A."/>
            <person name="Nanci A."/>
            <person name="Lang B.F."/>
            <person name="Apte S.C."/>
            <person name="Baron C."/>
            <person name="Warren L.A."/>
        </authorList>
    </citation>
    <scope>NUCLEOTIDE SEQUENCE [LARGE SCALE GENOMIC DNA]</scope>
    <source>
        <strain evidence="1 2">ATCC 19377</strain>
    </source>
</reference>
<comment type="caution">
    <text evidence="1">The sequence shown here is derived from an EMBL/GenBank/DDBJ whole genome shotgun (WGS) entry which is preliminary data.</text>
</comment>
<accession>A0A543Q425</accession>
<dbReference type="InterPro" id="IPR029060">
    <property type="entry name" value="PIN-like_dom_sf"/>
</dbReference>
<protein>
    <submittedName>
        <fullName evidence="1">Endoribonuclease PemK</fullName>
        <ecNumber evidence="1">3.1.-.-</ecNumber>
    </submittedName>
</protein>
<dbReference type="Gene3D" id="2.30.30.110">
    <property type="match status" value="1"/>
</dbReference>
<dbReference type="RefSeq" id="WP_142086956.1">
    <property type="nucleotide sequence ID" value="NZ_SZUV01000001.1"/>
</dbReference>
<dbReference type="Proteomes" id="UP000315403">
    <property type="component" value="Unassembled WGS sequence"/>
</dbReference>
<dbReference type="EC" id="3.1.-.-" evidence="1"/>
<evidence type="ECO:0000313" key="2">
    <source>
        <dbReference type="Proteomes" id="UP000315403"/>
    </source>
</evidence>
<dbReference type="InterPro" id="IPR003477">
    <property type="entry name" value="PemK-like"/>
</dbReference>
<dbReference type="Pfam" id="PF02452">
    <property type="entry name" value="PemK_toxin"/>
    <property type="match status" value="1"/>
</dbReference>
<dbReference type="SUPFAM" id="SSF88723">
    <property type="entry name" value="PIN domain-like"/>
    <property type="match status" value="1"/>
</dbReference>
<dbReference type="EMBL" id="SZUV01000001">
    <property type="protein sequence ID" value="TQN51048.1"/>
    <property type="molecule type" value="Genomic_DNA"/>
</dbReference>
<proteinExistence type="predicted"/>
<gene>
    <name evidence="1" type="primary">pemK_1</name>
    <name evidence="1" type="ORF">DLNHIDIE_00912</name>
</gene>
<evidence type="ECO:0000313" key="1">
    <source>
        <dbReference type="EMBL" id="TQN51048.1"/>
    </source>
</evidence>